<sequence length="123" mass="11469">MSGQPGPSATSPPAEASLAPTPSAVTSTTAAPAPAPPAPTPSAASPAAAPSAPLPPTPSAPPVAPAQAATANVQTTAVPETPIANGVAAAGPNGATQHANGGLPNNSLMNVVGRTSFIAKVSD</sequence>
<accession>A0A3P7I594</accession>
<keyword evidence="3" id="KW-1185">Reference proteome</keyword>
<dbReference type="Proteomes" id="UP000270094">
    <property type="component" value="Unassembled WGS sequence"/>
</dbReference>
<organism evidence="2 3">
    <name type="scientific">Strongylus vulgaris</name>
    <name type="common">Blood worm</name>
    <dbReference type="NCBI Taxonomy" id="40348"/>
    <lineage>
        <taxon>Eukaryota</taxon>
        <taxon>Metazoa</taxon>
        <taxon>Ecdysozoa</taxon>
        <taxon>Nematoda</taxon>
        <taxon>Chromadorea</taxon>
        <taxon>Rhabditida</taxon>
        <taxon>Rhabditina</taxon>
        <taxon>Rhabditomorpha</taxon>
        <taxon>Strongyloidea</taxon>
        <taxon>Strongylidae</taxon>
        <taxon>Strongylus</taxon>
    </lineage>
</organism>
<proteinExistence type="predicted"/>
<feature type="compositionally biased region" description="Low complexity" evidence="1">
    <location>
        <begin position="16"/>
        <end position="32"/>
    </location>
</feature>
<name>A0A3P7I594_STRVU</name>
<feature type="compositionally biased region" description="Polar residues" evidence="1">
    <location>
        <begin position="1"/>
        <end position="11"/>
    </location>
</feature>
<dbReference type="EMBL" id="UYYB01009192">
    <property type="protein sequence ID" value="VDM68551.1"/>
    <property type="molecule type" value="Genomic_DNA"/>
</dbReference>
<gene>
    <name evidence="2" type="ORF">SVUK_LOCUS3549</name>
</gene>
<dbReference type="AlphaFoldDB" id="A0A3P7I594"/>
<evidence type="ECO:0000256" key="1">
    <source>
        <dbReference type="SAM" id="MobiDB-lite"/>
    </source>
</evidence>
<evidence type="ECO:0000313" key="2">
    <source>
        <dbReference type="EMBL" id="VDM68551.1"/>
    </source>
</evidence>
<reference evidence="2 3" key="1">
    <citation type="submission" date="2018-11" db="EMBL/GenBank/DDBJ databases">
        <authorList>
            <consortium name="Pathogen Informatics"/>
        </authorList>
    </citation>
    <scope>NUCLEOTIDE SEQUENCE [LARGE SCALE GENOMIC DNA]</scope>
</reference>
<feature type="compositionally biased region" description="Pro residues" evidence="1">
    <location>
        <begin position="52"/>
        <end position="64"/>
    </location>
</feature>
<feature type="compositionally biased region" description="Low complexity" evidence="1">
    <location>
        <begin position="65"/>
        <end position="95"/>
    </location>
</feature>
<evidence type="ECO:0000313" key="3">
    <source>
        <dbReference type="Proteomes" id="UP000270094"/>
    </source>
</evidence>
<feature type="compositionally biased region" description="Low complexity" evidence="1">
    <location>
        <begin position="41"/>
        <end position="51"/>
    </location>
</feature>
<protein>
    <submittedName>
        <fullName evidence="2">Uncharacterized protein</fullName>
    </submittedName>
</protein>
<feature type="region of interest" description="Disordered" evidence="1">
    <location>
        <begin position="1"/>
        <end position="109"/>
    </location>
</feature>
<feature type="compositionally biased region" description="Polar residues" evidence="1">
    <location>
        <begin position="96"/>
        <end position="109"/>
    </location>
</feature>